<reference evidence="2" key="1">
    <citation type="submission" date="2018-01" db="EMBL/GenBank/DDBJ databases">
        <authorList>
            <person name="Li J."/>
        </authorList>
    </citation>
    <scope>NUCLEOTIDE SEQUENCE [LARGE SCALE GENOMIC DNA]</scope>
    <source>
        <strain evidence="2">2184</strain>
    </source>
</reference>
<dbReference type="GO" id="GO:1904680">
    <property type="term" value="F:peptide transmembrane transporter activity"/>
    <property type="evidence" value="ECO:0007669"/>
    <property type="project" value="TreeGrafter"/>
</dbReference>
<dbReference type="PANTHER" id="PTHR30290:SF65">
    <property type="entry name" value="MONOACYL PHOSPHATIDYLINOSITOL TETRAMANNOSIDE-BINDING PROTEIN LPQW-RELATED"/>
    <property type="match status" value="1"/>
</dbReference>
<dbReference type="Gene3D" id="3.40.190.10">
    <property type="entry name" value="Periplasmic binding protein-like II"/>
    <property type="match status" value="1"/>
</dbReference>
<keyword evidence="2" id="KW-1185">Reference proteome</keyword>
<evidence type="ECO:0000313" key="1">
    <source>
        <dbReference type="EMBL" id="AWB85035.1"/>
    </source>
</evidence>
<dbReference type="OrthoDB" id="9803988at2"/>
<dbReference type="Proteomes" id="UP000244754">
    <property type="component" value="Chromosome"/>
</dbReference>
<dbReference type="GO" id="GO:0015833">
    <property type="term" value="P:peptide transport"/>
    <property type="evidence" value="ECO:0007669"/>
    <property type="project" value="TreeGrafter"/>
</dbReference>
<dbReference type="AlphaFoldDB" id="A0A2S0WGZ0"/>
<dbReference type="PROSITE" id="PS51257">
    <property type="entry name" value="PROKAR_LIPOPROTEIN"/>
    <property type="match status" value="1"/>
</dbReference>
<dbReference type="CDD" id="cd08501">
    <property type="entry name" value="PBP2_Lpqw"/>
    <property type="match status" value="1"/>
</dbReference>
<dbReference type="Pfam" id="PF00496">
    <property type="entry name" value="SBP_bac_5"/>
    <property type="match status" value="1"/>
</dbReference>
<protein>
    <submittedName>
        <fullName evidence="1">ABC transporter</fullName>
    </submittedName>
</protein>
<dbReference type="KEGG" id="clia:C3E79_04165"/>
<dbReference type="EMBL" id="CP026948">
    <property type="protein sequence ID" value="AWB85035.1"/>
    <property type="molecule type" value="Genomic_DNA"/>
</dbReference>
<accession>A0A2S0WGZ0</accession>
<gene>
    <name evidence="1" type="ORF">C3E79_04165</name>
</gene>
<evidence type="ECO:0000313" key="2">
    <source>
        <dbReference type="Proteomes" id="UP000244754"/>
    </source>
</evidence>
<name>A0A2S0WGZ0_9CORY</name>
<dbReference type="Gene3D" id="3.10.105.10">
    <property type="entry name" value="Dipeptide-binding Protein, Domain 3"/>
    <property type="match status" value="1"/>
</dbReference>
<dbReference type="PANTHER" id="PTHR30290">
    <property type="entry name" value="PERIPLASMIC BINDING COMPONENT OF ABC TRANSPORTER"/>
    <property type="match status" value="1"/>
</dbReference>
<dbReference type="InterPro" id="IPR000914">
    <property type="entry name" value="SBP_5_dom"/>
</dbReference>
<dbReference type="InterPro" id="IPR039424">
    <property type="entry name" value="SBP_5"/>
</dbReference>
<proteinExistence type="predicted"/>
<sequence>MAYRRVGLALAAAAALAAAGCAARPGPPPLVQQGEEYPGEAEPTTTTTPAPPRPQRTQVQVASQPLRAGLNPHLLADESALVSAIADLTLPSAFSGGERNSDLLAGATVLPSSPGAMTVRYVITGEAQWSDGTPITGADFVYLWRAMKSTPGVIDPAGYRAISDIRVSGPLGKTVDVNFSAPVGDWRGLFAHLMPSHLLEPDASDFATAAAETLPASAGRFMVHGVDRARGTITLNRNDRFWGRGTAAVDVVSIVASRSTAQTTDRLRSGQVAFVDMIPDQTTREAFSLLPGTQVRMVDGPRTLGVSVSVTSPIVGDIEAREALSSLIDVPLVARLAAGRDADLSVAAYDNTASPNPGVLTQRATPSRPLRIAADAADPEATAAARSIVDLAVRRGVPAKVVSTDALSIVSGGLASDSIDAVVHYVPGTQAPNELASRLYCQPADYRAGNLTGLCTPHTEELADAILAGRIAPAQARAAVEEALGRERVWIPLLYERRIQALGQGIVGPDPDVANWPGGLDTAASWRLAEGYAEASGKQ</sequence>
<dbReference type="SUPFAM" id="SSF53850">
    <property type="entry name" value="Periplasmic binding protein-like II"/>
    <property type="match status" value="1"/>
</dbReference>
<organism evidence="1 2">
    <name type="scientific">Corynebacterium liangguodongii</name>
    <dbReference type="NCBI Taxonomy" id="2079535"/>
    <lineage>
        <taxon>Bacteria</taxon>
        <taxon>Bacillati</taxon>
        <taxon>Actinomycetota</taxon>
        <taxon>Actinomycetes</taxon>
        <taxon>Mycobacteriales</taxon>
        <taxon>Corynebacteriaceae</taxon>
        <taxon>Corynebacterium</taxon>
    </lineage>
</organism>
<dbReference type="Gene3D" id="3.90.76.10">
    <property type="entry name" value="Dipeptide-binding Protein, Domain 1"/>
    <property type="match status" value="1"/>
</dbReference>